<dbReference type="Proteomes" id="UP000184206">
    <property type="component" value="Unassembled WGS sequence"/>
</dbReference>
<keyword evidence="5" id="KW-0804">Transcription</keyword>
<dbReference type="SMART" id="SM00448">
    <property type="entry name" value="REC"/>
    <property type="match status" value="1"/>
</dbReference>
<dbReference type="Pfam" id="PF00072">
    <property type="entry name" value="Response_reg"/>
    <property type="match status" value="1"/>
</dbReference>
<dbReference type="PANTHER" id="PTHR48111:SF22">
    <property type="entry name" value="REGULATOR OF RPOS"/>
    <property type="match status" value="1"/>
</dbReference>
<dbReference type="Pfam" id="PF00486">
    <property type="entry name" value="Trans_reg_C"/>
    <property type="match status" value="1"/>
</dbReference>
<evidence type="ECO:0000256" key="3">
    <source>
        <dbReference type="ARBA" id="ARBA00023015"/>
    </source>
</evidence>
<keyword evidence="2" id="KW-0902">Two-component regulatory system</keyword>
<dbReference type="SMART" id="SM00862">
    <property type="entry name" value="Trans_reg_C"/>
    <property type="match status" value="1"/>
</dbReference>
<dbReference type="CDD" id="cd17574">
    <property type="entry name" value="REC_OmpR"/>
    <property type="match status" value="1"/>
</dbReference>
<dbReference type="PROSITE" id="PS51755">
    <property type="entry name" value="OMPR_PHOB"/>
    <property type="match status" value="1"/>
</dbReference>
<evidence type="ECO:0000256" key="2">
    <source>
        <dbReference type="ARBA" id="ARBA00023012"/>
    </source>
</evidence>
<reference evidence="10 11" key="1">
    <citation type="submission" date="2016-11" db="EMBL/GenBank/DDBJ databases">
        <authorList>
            <person name="Jaros S."/>
            <person name="Januszkiewicz K."/>
            <person name="Wedrychowicz H."/>
        </authorList>
    </citation>
    <scope>NUCLEOTIDE SEQUENCE [LARGE SCALE GENOMIC DNA]</scope>
    <source>
        <strain evidence="10 11">DSM 16010</strain>
    </source>
</reference>
<keyword evidence="3" id="KW-0805">Transcription regulation</keyword>
<feature type="domain" description="Response regulatory" evidence="8">
    <location>
        <begin position="9"/>
        <end position="123"/>
    </location>
</feature>
<dbReference type="InterPro" id="IPR039420">
    <property type="entry name" value="WalR-like"/>
</dbReference>
<evidence type="ECO:0000259" key="8">
    <source>
        <dbReference type="PROSITE" id="PS50110"/>
    </source>
</evidence>
<dbReference type="GO" id="GO:0006355">
    <property type="term" value="P:regulation of DNA-templated transcription"/>
    <property type="evidence" value="ECO:0007669"/>
    <property type="project" value="InterPro"/>
</dbReference>
<dbReference type="InterPro" id="IPR036388">
    <property type="entry name" value="WH-like_DNA-bd_sf"/>
</dbReference>
<evidence type="ECO:0000313" key="10">
    <source>
        <dbReference type="EMBL" id="SHL86765.1"/>
    </source>
</evidence>
<evidence type="ECO:0000256" key="1">
    <source>
        <dbReference type="ARBA" id="ARBA00022553"/>
    </source>
</evidence>
<feature type="domain" description="OmpR/PhoB-type" evidence="9">
    <location>
        <begin position="134"/>
        <end position="231"/>
    </location>
</feature>
<dbReference type="GO" id="GO:0000976">
    <property type="term" value="F:transcription cis-regulatory region binding"/>
    <property type="evidence" value="ECO:0007669"/>
    <property type="project" value="TreeGrafter"/>
</dbReference>
<keyword evidence="4 7" id="KW-0238">DNA-binding</keyword>
<dbReference type="InterPro" id="IPR001867">
    <property type="entry name" value="OmpR/PhoB-type_DNA-bd"/>
</dbReference>
<dbReference type="SUPFAM" id="SSF52172">
    <property type="entry name" value="CheY-like"/>
    <property type="match status" value="1"/>
</dbReference>
<organism evidence="10 11">
    <name type="scientific">Lacicoccus alkaliphilus DSM 16010</name>
    <dbReference type="NCBI Taxonomy" id="1123231"/>
    <lineage>
        <taxon>Bacteria</taxon>
        <taxon>Bacillati</taxon>
        <taxon>Bacillota</taxon>
        <taxon>Bacilli</taxon>
        <taxon>Bacillales</taxon>
        <taxon>Salinicoccaceae</taxon>
        <taxon>Lacicoccus</taxon>
    </lineage>
</organism>
<evidence type="ECO:0000259" key="9">
    <source>
        <dbReference type="PROSITE" id="PS51755"/>
    </source>
</evidence>
<sequence length="231" mass="26996">MSRGDFMQKILVVEDDEKIARVIQLELEFESYDVINAYTGKEAMKLFEKESFDLILLDVMIPELNGLEVLRRIRQKDEHIRIIMLTARDAVMDKVSGLDSGANDYMTKPFEIEELLARIRTQLKERGMNGPAESEEINFRTITVRPSTREVFIEGEDIHLTQKEYDLFYYLLSNKNQVLSREQIIEAVWGYDFFGDTNTVDVYVRYLRKKIDREDPSVISSVRGIGYMVKD</sequence>
<dbReference type="InterPro" id="IPR011006">
    <property type="entry name" value="CheY-like_superfamily"/>
</dbReference>
<dbReference type="FunFam" id="1.10.10.10:FF:000005">
    <property type="entry name" value="Two-component system response regulator"/>
    <property type="match status" value="1"/>
</dbReference>
<dbReference type="PANTHER" id="PTHR48111">
    <property type="entry name" value="REGULATOR OF RPOS"/>
    <property type="match status" value="1"/>
</dbReference>
<dbReference type="STRING" id="1123231.SAMN02745189_01101"/>
<gene>
    <name evidence="10" type="ORF">SAMN02745189_01101</name>
</gene>
<dbReference type="FunFam" id="3.40.50.2300:FF:000001">
    <property type="entry name" value="DNA-binding response regulator PhoB"/>
    <property type="match status" value="1"/>
</dbReference>
<dbReference type="AlphaFoldDB" id="A0A1M7E4S9"/>
<dbReference type="InterPro" id="IPR016032">
    <property type="entry name" value="Sig_transdc_resp-reg_C-effctor"/>
</dbReference>
<name>A0A1M7E4S9_9BACL</name>
<dbReference type="Gene3D" id="1.10.10.10">
    <property type="entry name" value="Winged helix-like DNA-binding domain superfamily/Winged helix DNA-binding domain"/>
    <property type="match status" value="1"/>
</dbReference>
<dbReference type="EMBL" id="FRCF01000003">
    <property type="protein sequence ID" value="SHL86765.1"/>
    <property type="molecule type" value="Genomic_DNA"/>
</dbReference>
<feature type="DNA-binding region" description="OmpR/PhoB-type" evidence="7">
    <location>
        <begin position="134"/>
        <end position="231"/>
    </location>
</feature>
<dbReference type="GO" id="GO:0000156">
    <property type="term" value="F:phosphorelay response regulator activity"/>
    <property type="evidence" value="ECO:0007669"/>
    <property type="project" value="TreeGrafter"/>
</dbReference>
<feature type="modified residue" description="4-aspartylphosphate" evidence="6">
    <location>
        <position position="58"/>
    </location>
</feature>
<dbReference type="Gene3D" id="3.40.50.2300">
    <property type="match status" value="1"/>
</dbReference>
<dbReference type="CDD" id="cd00383">
    <property type="entry name" value="trans_reg_C"/>
    <property type="match status" value="1"/>
</dbReference>
<dbReference type="GO" id="GO:0032993">
    <property type="term" value="C:protein-DNA complex"/>
    <property type="evidence" value="ECO:0007669"/>
    <property type="project" value="TreeGrafter"/>
</dbReference>
<keyword evidence="1 6" id="KW-0597">Phosphoprotein</keyword>
<dbReference type="GO" id="GO:0005829">
    <property type="term" value="C:cytosol"/>
    <property type="evidence" value="ECO:0007669"/>
    <property type="project" value="TreeGrafter"/>
</dbReference>
<proteinExistence type="predicted"/>
<dbReference type="SUPFAM" id="SSF46894">
    <property type="entry name" value="C-terminal effector domain of the bipartite response regulators"/>
    <property type="match status" value="1"/>
</dbReference>
<accession>A0A1M7E4S9</accession>
<protein>
    <submittedName>
        <fullName evidence="10">DNA-binding response regulator, OmpR family, contains REC and winged-helix (WHTH) domain</fullName>
    </submittedName>
</protein>
<evidence type="ECO:0000313" key="11">
    <source>
        <dbReference type="Proteomes" id="UP000184206"/>
    </source>
</evidence>
<evidence type="ECO:0000256" key="4">
    <source>
        <dbReference type="ARBA" id="ARBA00023125"/>
    </source>
</evidence>
<dbReference type="InterPro" id="IPR001789">
    <property type="entry name" value="Sig_transdc_resp-reg_receiver"/>
</dbReference>
<evidence type="ECO:0000256" key="5">
    <source>
        <dbReference type="ARBA" id="ARBA00023163"/>
    </source>
</evidence>
<dbReference type="Gene3D" id="6.10.250.690">
    <property type="match status" value="1"/>
</dbReference>
<evidence type="ECO:0000256" key="7">
    <source>
        <dbReference type="PROSITE-ProRule" id="PRU01091"/>
    </source>
</evidence>
<evidence type="ECO:0000256" key="6">
    <source>
        <dbReference type="PROSITE-ProRule" id="PRU00169"/>
    </source>
</evidence>
<dbReference type="PROSITE" id="PS50110">
    <property type="entry name" value="RESPONSE_REGULATORY"/>
    <property type="match status" value="1"/>
</dbReference>
<keyword evidence="11" id="KW-1185">Reference proteome</keyword>